<feature type="transmembrane region" description="Helical" evidence="2">
    <location>
        <begin position="65"/>
        <end position="91"/>
    </location>
</feature>
<dbReference type="AlphaFoldDB" id="A0A1E5UTG9"/>
<feature type="transmembrane region" description="Helical" evidence="2">
    <location>
        <begin position="122"/>
        <end position="141"/>
    </location>
</feature>
<gene>
    <name evidence="3" type="ORF">BAE44_0022780</name>
</gene>
<organism evidence="3 4">
    <name type="scientific">Dichanthelium oligosanthes</name>
    <dbReference type="NCBI Taxonomy" id="888268"/>
    <lineage>
        <taxon>Eukaryota</taxon>
        <taxon>Viridiplantae</taxon>
        <taxon>Streptophyta</taxon>
        <taxon>Embryophyta</taxon>
        <taxon>Tracheophyta</taxon>
        <taxon>Spermatophyta</taxon>
        <taxon>Magnoliopsida</taxon>
        <taxon>Liliopsida</taxon>
        <taxon>Poales</taxon>
        <taxon>Poaceae</taxon>
        <taxon>PACMAD clade</taxon>
        <taxon>Panicoideae</taxon>
        <taxon>Panicodae</taxon>
        <taxon>Paniceae</taxon>
        <taxon>Dichantheliinae</taxon>
        <taxon>Dichanthelium</taxon>
    </lineage>
</organism>
<accession>A0A1E5UTG9</accession>
<comment type="caution">
    <text evidence="3">The sequence shown here is derived from an EMBL/GenBank/DDBJ whole genome shotgun (WGS) entry which is preliminary data.</text>
</comment>
<protein>
    <recommendedName>
        <fullName evidence="5">PGG domain-containing protein</fullName>
    </recommendedName>
</protein>
<feature type="transmembrane region" description="Helical" evidence="2">
    <location>
        <begin position="153"/>
        <end position="171"/>
    </location>
</feature>
<evidence type="ECO:0008006" key="5">
    <source>
        <dbReference type="Google" id="ProtNLM"/>
    </source>
</evidence>
<dbReference type="EMBL" id="LWDX02063705">
    <property type="protein sequence ID" value="OEL16199.1"/>
    <property type="molecule type" value="Genomic_DNA"/>
</dbReference>
<evidence type="ECO:0000256" key="1">
    <source>
        <dbReference type="SAM" id="MobiDB-lite"/>
    </source>
</evidence>
<name>A0A1E5UTG9_9POAL</name>
<dbReference type="Proteomes" id="UP000095767">
    <property type="component" value="Unassembled WGS sequence"/>
</dbReference>
<evidence type="ECO:0000256" key="2">
    <source>
        <dbReference type="SAM" id="Phobius"/>
    </source>
</evidence>
<feature type="transmembrane region" description="Helical" evidence="2">
    <location>
        <begin position="191"/>
        <end position="211"/>
    </location>
</feature>
<keyword evidence="2" id="KW-1133">Transmembrane helix</keyword>
<evidence type="ECO:0000313" key="3">
    <source>
        <dbReference type="EMBL" id="OEL16199.1"/>
    </source>
</evidence>
<reference evidence="3 4" key="1">
    <citation type="submission" date="2016-09" db="EMBL/GenBank/DDBJ databases">
        <title>The draft genome of Dichanthelium oligosanthes: A C3 panicoid grass species.</title>
        <authorList>
            <person name="Studer A.J."/>
            <person name="Schnable J.C."/>
            <person name="Brutnell T.P."/>
        </authorList>
    </citation>
    <scope>NUCLEOTIDE SEQUENCE [LARGE SCALE GENOMIC DNA]</scope>
    <source>
        <strain evidence="4">cv. Kellogg 1175</strain>
        <tissue evidence="3">Leaf</tissue>
    </source>
</reference>
<feature type="region of interest" description="Disordered" evidence="1">
    <location>
        <begin position="1"/>
        <end position="25"/>
    </location>
</feature>
<sequence length="216" mass="23475">MADKVKEPAPLAVSMDKESSSRLPVPSVDKKQLLPLFAVLVDMKPSPPPPVPSIDKKEEKKKKPYVVLLVCLWALFNAVIFSGFSISTLIMNRNPCTKSTWWVRCVELTDAAAAEASALVRGQLWCSAPQAAAAALALLLITGRRRRWSRSRWALALVALASTAASHYMEVMADRIFLAAAPGDAGFVTNVVLAYVLVLLDLLVFLCLLLLGDGEE</sequence>
<keyword evidence="2" id="KW-0472">Membrane</keyword>
<keyword evidence="2" id="KW-0812">Transmembrane</keyword>
<keyword evidence="4" id="KW-1185">Reference proteome</keyword>
<evidence type="ECO:0000313" key="4">
    <source>
        <dbReference type="Proteomes" id="UP000095767"/>
    </source>
</evidence>
<proteinExistence type="predicted"/>
<dbReference type="OrthoDB" id="10556881at2759"/>